<reference evidence="5 6" key="1">
    <citation type="submission" date="2019-02" db="EMBL/GenBank/DDBJ databases">
        <title>Bacterial novel species Mucilaginibacter sp. 17JY9-4 isolated from soil.</title>
        <authorList>
            <person name="Jung H.-Y."/>
        </authorList>
    </citation>
    <scope>NUCLEOTIDE SEQUENCE [LARGE SCALE GENOMIC DNA]</scope>
    <source>
        <strain evidence="5 6">17JY9-4</strain>
    </source>
</reference>
<keyword evidence="6" id="KW-1185">Reference proteome</keyword>
<dbReference type="EMBL" id="SEWG01000005">
    <property type="protein sequence ID" value="RYU89530.1"/>
    <property type="molecule type" value="Genomic_DNA"/>
</dbReference>
<dbReference type="InterPro" id="IPR011990">
    <property type="entry name" value="TPR-like_helical_dom_sf"/>
</dbReference>
<feature type="repeat" description="TPR" evidence="3">
    <location>
        <begin position="23"/>
        <end position="56"/>
    </location>
</feature>
<dbReference type="InterPro" id="IPR051012">
    <property type="entry name" value="CellSynth/LPSAsmb/PSIAsmb"/>
</dbReference>
<dbReference type="AlphaFoldDB" id="A0A4Q5LL15"/>
<dbReference type="InterPro" id="IPR019734">
    <property type="entry name" value="TPR_rpt"/>
</dbReference>
<dbReference type="OrthoDB" id="793001at2"/>
<evidence type="ECO:0000256" key="3">
    <source>
        <dbReference type="PROSITE-ProRule" id="PRU00339"/>
    </source>
</evidence>
<dbReference type="Proteomes" id="UP000293331">
    <property type="component" value="Unassembled WGS sequence"/>
</dbReference>
<evidence type="ECO:0000256" key="2">
    <source>
        <dbReference type="ARBA" id="ARBA00022803"/>
    </source>
</evidence>
<feature type="chain" id="PRO_5020769244" evidence="4">
    <location>
        <begin position="21"/>
        <end position="329"/>
    </location>
</feature>
<dbReference type="RefSeq" id="WP_129877389.1">
    <property type="nucleotide sequence ID" value="NZ_SEWG01000005.1"/>
</dbReference>
<evidence type="ECO:0000313" key="6">
    <source>
        <dbReference type="Proteomes" id="UP000293331"/>
    </source>
</evidence>
<evidence type="ECO:0000256" key="1">
    <source>
        <dbReference type="ARBA" id="ARBA00022737"/>
    </source>
</evidence>
<dbReference type="PANTHER" id="PTHR45586:SF1">
    <property type="entry name" value="LIPOPOLYSACCHARIDE ASSEMBLY PROTEIN B"/>
    <property type="match status" value="1"/>
</dbReference>
<dbReference type="PROSITE" id="PS50005">
    <property type="entry name" value="TPR"/>
    <property type="match status" value="2"/>
</dbReference>
<dbReference type="Pfam" id="PF13414">
    <property type="entry name" value="TPR_11"/>
    <property type="match status" value="1"/>
</dbReference>
<feature type="signal peptide" evidence="4">
    <location>
        <begin position="1"/>
        <end position="20"/>
    </location>
</feature>
<accession>A0A4Q5LL15</accession>
<evidence type="ECO:0000256" key="4">
    <source>
        <dbReference type="SAM" id="SignalP"/>
    </source>
</evidence>
<evidence type="ECO:0000313" key="5">
    <source>
        <dbReference type="EMBL" id="RYU89530.1"/>
    </source>
</evidence>
<sequence length="329" mass="36124">MKFLVQTLLLMVMGTGIATAQNAAALIKDARQLSNQKNYAGAVEKYKSALTIEPGNIAANYQLAFALFASGKGPEGLPYLDKVVNANAGAPLKAASYSLMGSIYGNAKQLAKAIDAYKNGIKTDSTNQRIYYNLGIVQYRSKLYPDAEQSFISAIKRDSADAGSVRMYALTTFHENKRAEALLGFCRFLQLEPNTARSKETFDNLQNILQRGTLEAEEGYQPTSATKAEAFTQNKSITKVLAGFMTRKYASQTALLTAQLKELFAALGSVTVKPYRYAQYYNDLSQTDSFETFVRVISQSGIPENAEWVKGNAEKVAALDSWVKTNKLQ</sequence>
<name>A0A4Q5LL15_9SPHI</name>
<keyword evidence="1" id="KW-0677">Repeat</keyword>
<comment type="caution">
    <text evidence="5">The sequence shown here is derived from an EMBL/GenBank/DDBJ whole genome shotgun (WGS) entry which is preliminary data.</text>
</comment>
<keyword evidence="2 3" id="KW-0802">TPR repeat</keyword>
<dbReference type="PANTHER" id="PTHR45586">
    <property type="entry name" value="TPR REPEAT-CONTAINING PROTEIN PA4667"/>
    <property type="match status" value="1"/>
</dbReference>
<gene>
    <name evidence="5" type="ORF">EWM62_14525</name>
</gene>
<dbReference type="Pfam" id="PF14559">
    <property type="entry name" value="TPR_19"/>
    <property type="match status" value="1"/>
</dbReference>
<protein>
    <submittedName>
        <fullName evidence="5">Tetratricopeptide repeat protein</fullName>
    </submittedName>
</protein>
<organism evidence="5 6">
    <name type="scientific">Mucilaginibacter terrigena</name>
    <dbReference type="NCBI Taxonomy" id="2492395"/>
    <lineage>
        <taxon>Bacteria</taxon>
        <taxon>Pseudomonadati</taxon>
        <taxon>Bacteroidota</taxon>
        <taxon>Sphingobacteriia</taxon>
        <taxon>Sphingobacteriales</taxon>
        <taxon>Sphingobacteriaceae</taxon>
        <taxon>Mucilaginibacter</taxon>
    </lineage>
</organism>
<dbReference type="SUPFAM" id="SSF48452">
    <property type="entry name" value="TPR-like"/>
    <property type="match status" value="1"/>
</dbReference>
<feature type="repeat" description="TPR" evidence="3">
    <location>
        <begin position="94"/>
        <end position="127"/>
    </location>
</feature>
<keyword evidence="4" id="KW-0732">Signal</keyword>
<proteinExistence type="predicted"/>
<dbReference type="Gene3D" id="1.25.40.10">
    <property type="entry name" value="Tetratricopeptide repeat domain"/>
    <property type="match status" value="1"/>
</dbReference>
<dbReference type="SMART" id="SM00028">
    <property type="entry name" value="TPR"/>
    <property type="match status" value="4"/>
</dbReference>